<dbReference type="GO" id="GO:0005886">
    <property type="term" value="C:plasma membrane"/>
    <property type="evidence" value="ECO:0007669"/>
    <property type="project" value="UniProtKB-SubCell"/>
</dbReference>
<evidence type="ECO:0000256" key="3">
    <source>
        <dbReference type="ARBA" id="ARBA00022519"/>
    </source>
</evidence>
<evidence type="ECO:0000256" key="5">
    <source>
        <dbReference type="ARBA" id="ARBA00022989"/>
    </source>
</evidence>
<dbReference type="PANTHER" id="PTHR47529">
    <property type="entry name" value="PEPTIDYL-PROLYL CIS-TRANS ISOMERASE D"/>
    <property type="match status" value="1"/>
</dbReference>
<name>W4M030_9BACT</name>
<feature type="coiled-coil region" evidence="12">
    <location>
        <begin position="278"/>
        <end position="312"/>
    </location>
</feature>
<evidence type="ECO:0000256" key="12">
    <source>
        <dbReference type="SAM" id="Coils"/>
    </source>
</evidence>
<evidence type="ECO:0000256" key="8">
    <source>
        <dbReference type="ARBA" id="ARBA00038408"/>
    </source>
</evidence>
<keyword evidence="15" id="KW-1185">Reference proteome</keyword>
<keyword evidence="11" id="KW-0413">Isomerase</keyword>
<evidence type="ECO:0000256" key="10">
    <source>
        <dbReference type="ARBA" id="ARBA00042775"/>
    </source>
</evidence>
<dbReference type="Proteomes" id="UP000019140">
    <property type="component" value="Unassembled WGS sequence"/>
</dbReference>
<dbReference type="AlphaFoldDB" id="W4M030"/>
<keyword evidence="3" id="KW-0997">Cell inner membrane</keyword>
<evidence type="ECO:0000256" key="11">
    <source>
        <dbReference type="PROSITE-ProRule" id="PRU00278"/>
    </source>
</evidence>
<dbReference type="InterPro" id="IPR052029">
    <property type="entry name" value="PpiD_chaperone"/>
</dbReference>
<proteinExistence type="inferred from homology"/>
<dbReference type="InterPro" id="IPR046357">
    <property type="entry name" value="PPIase_dom_sf"/>
</dbReference>
<keyword evidence="5" id="KW-1133">Transmembrane helix</keyword>
<keyword evidence="4" id="KW-0812">Transmembrane</keyword>
<evidence type="ECO:0000313" key="14">
    <source>
        <dbReference type="EMBL" id="ETX03535.1"/>
    </source>
</evidence>
<protein>
    <recommendedName>
        <fullName evidence="9">Periplasmic chaperone PpiD</fullName>
    </recommendedName>
    <alternativeName>
        <fullName evidence="10">Periplasmic folding chaperone</fullName>
    </alternativeName>
</protein>
<dbReference type="InterPro" id="IPR023058">
    <property type="entry name" value="PPIase_PpiC_CS"/>
</dbReference>
<evidence type="ECO:0000256" key="4">
    <source>
        <dbReference type="ARBA" id="ARBA00022692"/>
    </source>
</evidence>
<keyword evidence="7" id="KW-0143">Chaperone</keyword>
<dbReference type="InterPro" id="IPR027304">
    <property type="entry name" value="Trigger_fact/SurA_dom_sf"/>
</dbReference>
<evidence type="ECO:0000313" key="15">
    <source>
        <dbReference type="Proteomes" id="UP000019140"/>
    </source>
</evidence>
<gene>
    <name evidence="14" type="ORF">ETSY2_33190</name>
</gene>
<reference evidence="14 15" key="1">
    <citation type="journal article" date="2014" name="Nature">
        <title>An environmental bacterial taxon with a large and distinct metabolic repertoire.</title>
        <authorList>
            <person name="Wilson M.C."/>
            <person name="Mori T."/>
            <person name="Ruckert C."/>
            <person name="Uria A.R."/>
            <person name="Helf M.J."/>
            <person name="Takada K."/>
            <person name="Gernert C."/>
            <person name="Steffens U.A."/>
            <person name="Heycke N."/>
            <person name="Schmitt S."/>
            <person name="Rinke C."/>
            <person name="Helfrich E.J."/>
            <person name="Brachmann A.O."/>
            <person name="Gurgui C."/>
            <person name="Wakimoto T."/>
            <person name="Kracht M."/>
            <person name="Crusemann M."/>
            <person name="Hentschel U."/>
            <person name="Abe I."/>
            <person name="Matsunaga S."/>
            <person name="Kalinowski J."/>
            <person name="Takeyama H."/>
            <person name="Piel J."/>
        </authorList>
    </citation>
    <scope>NUCLEOTIDE SEQUENCE [LARGE SCALE GENOMIC DNA]</scope>
    <source>
        <strain evidence="15">TSY2</strain>
    </source>
</reference>
<dbReference type="HOGENOM" id="CLU_023843_1_0_7"/>
<comment type="subcellular location">
    <subcellularLocation>
        <location evidence="1">Cell inner membrane</location>
        <topology evidence="1">Single-pass type II membrane protein</topology>
        <orientation evidence="1">Periplasmic side</orientation>
    </subcellularLocation>
</comment>
<dbReference type="Gene3D" id="1.10.4030.10">
    <property type="entry name" value="Porin chaperone SurA, peptide-binding domain"/>
    <property type="match status" value="1"/>
</dbReference>
<evidence type="ECO:0000256" key="6">
    <source>
        <dbReference type="ARBA" id="ARBA00023136"/>
    </source>
</evidence>
<dbReference type="SUPFAM" id="SSF54534">
    <property type="entry name" value="FKBP-like"/>
    <property type="match status" value="1"/>
</dbReference>
<dbReference type="Gene3D" id="3.10.50.40">
    <property type="match status" value="3"/>
</dbReference>
<evidence type="ECO:0000259" key="13">
    <source>
        <dbReference type="PROSITE" id="PS50198"/>
    </source>
</evidence>
<dbReference type="Pfam" id="PF13624">
    <property type="entry name" value="SurA_N_3"/>
    <property type="match status" value="1"/>
</dbReference>
<keyword evidence="11" id="KW-0697">Rotamase</keyword>
<comment type="caution">
    <text evidence="14">The sequence shown here is derived from an EMBL/GenBank/DDBJ whole genome shotgun (WGS) entry which is preliminary data.</text>
</comment>
<evidence type="ECO:0000256" key="1">
    <source>
        <dbReference type="ARBA" id="ARBA00004382"/>
    </source>
</evidence>
<organism evidence="14 15">
    <name type="scientific">Candidatus Entotheonella gemina</name>
    <dbReference type="NCBI Taxonomy" id="1429439"/>
    <lineage>
        <taxon>Bacteria</taxon>
        <taxon>Pseudomonadati</taxon>
        <taxon>Nitrospinota/Tectimicrobiota group</taxon>
        <taxon>Candidatus Tectimicrobiota</taxon>
        <taxon>Candidatus Entotheonellia</taxon>
        <taxon>Candidatus Entotheonellales</taxon>
        <taxon>Candidatus Entotheonellaceae</taxon>
        <taxon>Candidatus Entotheonella</taxon>
    </lineage>
</organism>
<keyword evidence="2" id="KW-1003">Cell membrane</keyword>
<keyword evidence="6" id="KW-0472">Membrane</keyword>
<dbReference type="SUPFAM" id="SSF109998">
    <property type="entry name" value="Triger factor/SurA peptide-binding domain-like"/>
    <property type="match status" value="1"/>
</dbReference>
<evidence type="ECO:0000256" key="9">
    <source>
        <dbReference type="ARBA" id="ARBA00040743"/>
    </source>
</evidence>
<dbReference type="Pfam" id="PF13616">
    <property type="entry name" value="Rotamase_3"/>
    <property type="match status" value="1"/>
</dbReference>
<dbReference type="InterPro" id="IPR000297">
    <property type="entry name" value="PPIase_PpiC"/>
</dbReference>
<comment type="similarity">
    <text evidence="8">Belongs to the PpiD chaperone family.</text>
</comment>
<dbReference type="PANTHER" id="PTHR47529:SF1">
    <property type="entry name" value="PERIPLASMIC CHAPERONE PPID"/>
    <property type="match status" value="1"/>
</dbReference>
<evidence type="ECO:0000256" key="7">
    <source>
        <dbReference type="ARBA" id="ARBA00023186"/>
    </source>
</evidence>
<accession>W4M030</accession>
<evidence type="ECO:0000256" key="2">
    <source>
        <dbReference type="ARBA" id="ARBA00022475"/>
    </source>
</evidence>
<dbReference type="GO" id="GO:0003755">
    <property type="term" value="F:peptidyl-prolyl cis-trans isomerase activity"/>
    <property type="evidence" value="ECO:0007669"/>
    <property type="project" value="UniProtKB-KW"/>
</dbReference>
<dbReference type="EMBL" id="AZHX01001417">
    <property type="protein sequence ID" value="ETX03535.1"/>
    <property type="molecule type" value="Genomic_DNA"/>
</dbReference>
<keyword evidence="12" id="KW-0175">Coiled coil</keyword>
<dbReference type="PROSITE" id="PS50198">
    <property type="entry name" value="PPIC_PPIASE_2"/>
    <property type="match status" value="1"/>
</dbReference>
<sequence>MALEQIVRQTLLKRMAKQERLEVTDVELYESIATIPAFQEEGKFDPDRYLAVLRQQVPPIVPQVFEEQQREALLGQKVYNLVTAGINVTDAEVVDAYQRENEQVAARYVTLIPSLFNDEVTLTDEELQAHYEAEQDRYQNPEQRQIKYVTIAPSRFPYKGEIAPDLIEDYYATNEDEFTQPERVQARHLLLKVPSNVSDEREAEIRTQAEGLLQQLRDGADFAELALEHSEDEATAEKGGDLGTFPRGQMVAPFDEAVFALEVGAISEPVRTTFGFHIIRLDDKLEAGTKSLEEVKEEIETTLQKEREQEAALAFVDDIMVFLEEDPQQFEALAEQHDLDITTAPFVPRTGRLPNLAQAPQIVPRAFDLNQGAIDTQSTSDGTHYIFRVAEIQEASTISFEEAKERVTNDLKQQKSRDLANQTADDWAAKLQSGTSLDELAKTRDMQVAETGLFKRNDSIPQYGRSAAFSRMAFDLQPGESAAVHDGSRHAVIQVTERKPADMADFETRKQATREQLLRQKQQQARAAFDNALRDEFQQLRESGDIVVNPQYVF</sequence>
<dbReference type="PROSITE" id="PS01096">
    <property type="entry name" value="PPIC_PPIASE_1"/>
    <property type="match status" value="1"/>
</dbReference>
<dbReference type="Pfam" id="PF13145">
    <property type="entry name" value="Rotamase_2"/>
    <property type="match status" value="1"/>
</dbReference>
<feature type="domain" description="PpiC" evidence="13">
    <location>
        <begin position="181"/>
        <end position="283"/>
    </location>
</feature>